<evidence type="ECO:0000256" key="1">
    <source>
        <dbReference type="SAM" id="MobiDB-lite"/>
    </source>
</evidence>
<protein>
    <submittedName>
        <fullName evidence="2">Uncharacterized protein</fullName>
    </submittedName>
</protein>
<dbReference type="Proteomes" id="UP000215127">
    <property type="component" value="Chromosome 16"/>
</dbReference>
<accession>A0A1X7SAC9</accession>
<feature type="compositionally biased region" description="Polar residues" evidence="1">
    <location>
        <begin position="82"/>
        <end position="98"/>
    </location>
</feature>
<evidence type="ECO:0000313" key="3">
    <source>
        <dbReference type="Proteomes" id="UP000215127"/>
    </source>
</evidence>
<name>A0A1X7SAC9_ZYMT9</name>
<proteinExistence type="predicted"/>
<sequence>MRPVVDEDKDCTLHLTQGVGLGSGNKLNQAPTAEISSIGSIPTFAQDDANDDDTELLQGVRLGRQIFHDRHLSTAPPASPTARLSTSLRNATNTNHLRSNPKERGSAVLSMRSPAQRSKDSTTLHEDGTTQHHV</sequence>
<feature type="region of interest" description="Disordered" evidence="1">
    <location>
        <begin position="68"/>
        <end position="134"/>
    </location>
</feature>
<dbReference type="EMBL" id="LT853705">
    <property type="protein sequence ID" value="SMQ56421.1"/>
    <property type="molecule type" value="Genomic_DNA"/>
</dbReference>
<dbReference type="AlphaFoldDB" id="A0A1X7SAC9"/>
<organism evidence="2 3">
    <name type="scientific">Zymoseptoria tritici (strain ST99CH_3D7)</name>
    <dbReference type="NCBI Taxonomy" id="1276538"/>
    <lineage>
        <taxon>Eukaryota</taxon>
        <taxon>Fungi</taxon>
        <taxon>Dikarya</taxon>
        <taxon>Ascomycota</taxon>
        <taxon>Pezizomycotina</taxon>
        <taxon>Dothideomycetes</taxon>
        <taxon>Dothideomycetidae</taxon>
        <taxon>Mycosphaerellales</taxon>
        <taxon>Mycosphaerellaceae</taxon>
        <taxon>Zymoseptoria</taxon>
    </lineage>
</organism>
<gene>
    <name evidence="2" type="ORF">ZT3D7_G11576</name>
</gene>
<feature type="compositionally biased region" description="Basic and acidic residues" evidence="1">
    <location>
        <begin position="117"/>
        <end position="134"/>
    </location>
</feature>
<keyword evidence="3" id="KW-1185">Reference proteome</keyword>
<evidence type="ECO:0000313" key="2">
    <source>
        <dbReference type="EMBL" id="SMQ56421.1"/>
    </source>
</evidence>
<reference evidence="2 3" key="1">
    <citation type="submission" date="2016-06" db="EMBL/GenBank/DDBJ databases">
        <authorList>
            <person name="Kjaerup R.B."/>
            <person name="Dalgaard T.S."/>
            <person name="Juul-Madsen H.R."/>
        </authorList>
    </citation>
    <scope>NUCLEOTIDE SEQUENCE [LARGE SCALE GENOMIC DNA]</scope>
</reference>